<comment type="caution">
    <text evidence="2">The sequence shown here is derived from an EMBL/GenBank/DDBJ whole genome shotgun (WGS) entry which is preliminary data.</text>
</comment>
<name>A0AAV4MUV2_9ARAC</name>
<reference evidence="2 3" key="1">
    <citation type="submission" date="2021-06" db="EMBL/GenBank/DDBJ databases">
        <title>Caerostris darwini draft genome.</title>
        <authorList>
            <person name="Kono N."/>
            <person name="Arakawa K."/>
        </authorList>
    </citation>
    <scope>NUCLEOTIDE SEQUENCE [LARGE SCALE GENOMIC DNA]</scope>
</reference>
<evidence type="ECO:0000256" key="1">
    <source>
        <dbReference type="SAM" id="MobiDB-lite"/>
    </source>
</evidence>
<feature type="compositionally biased region" description="Basic and acidic residues" evidence="1">
    <location>
        <begin position="74"/>
        <end position="85"/>
    </location>
</feature>
<organism evidence="2 3">
    <name type="scientific">Caerostris darwini</name>
    <dbReference type="NCBI Taxonomy" id="1538125"/>
    <lineage>
        <taxon>Eukaryota</taxon>
        <taxon>Metazoa</taxon>
        <taxon>Ecdysozoa</taxon>
        <taxon>Arthropoda</taxon>
        <taxon>Chelicerata</taxon>
        <taxon>Arachnida</taxon>
        <taxon>Araneae</taxon>
        <taxon>Araneomorphae</taxon>
        <taxon>Entelegynae</taxon>
        <taxon>Araneoidea</taxon>
        <taxon>Araneidae</taxon>
        <taxon>Caerostris</taxon>
    </lineage>
</organism>
<keyword evidence="3" id="KW-1185">Reference proteome</keyword>
<proteinExistence type="predicted"/>
<evidence type="ECO:0000313" key="3">
    <source>
        <dbReference type="Proteomes" id="UP001054837"/>
    </source>
</evidence>
<sequence length="85" mass="9607">MFCHTYKDKDLQCEDPELETYMDENPRRSPIEITPNSRMNGLCIDASPTIVFQMGDGQHSSGPGPRFHSLALPRDLDSNSVHDEN</sequence>
<dbReference type="AlphaFoldDB" id="A0AAV4MUV2"/>
<protein>
    <submittedName>
        <fullName evidence="2">Uncharacterized protein</fullName>
    </submittedName>
</protein>
<gene>
    <name evidence="2" type="ORF">CDAR_26041</name>
</gene>
<evidence type="ECO:0000313" key="2">
    <source>
        <dbReference type="EMBL" id="GIX76073.1"/>
    </source>
</evidence>
<accession>A0AAV4MUV2</accession>
<dbReference type="EMBL" id="BPLQ01000893">
    <property type="protein sequence ID" value="GIX76073.1"/>
    <property type="molecule type" value="Genomic_DNA"/>
</dbReference>
<dbReference type="Proteomes" id="UP001054837">
    <property type="component" value="Unassembled WGS sequence"/>
</dbReference>
<feature type="region of interest" description="Disordered" evidence="1">
    <location>
        <begin position="55"/>
        <end position="85"/>
    </location>
</feature>